<dbReference type="RefSeq" id="WP_290110838.1">
    <property type="nucleotide sequence ID" value="NZ_JAUEPL010000007.1"/>
</dbReference>
<dbReference type="EMBL" id="JAUEPL010000007">
    <property type="protein sequence ID" value="MDN3293875.1"/>
    <property type="molecule type" value="Genomic_DNA"/>
</dbReference>
<protein>
    <recommendedName>
        <fullName evidence="3 6">Coenzyme PQQ synthesis protein B</fullName>
    </recommendedName>
    <alternativeName>
        <fullName evidence="6">Pyrroloquinoline quinone biosynthesis protein B</fullName>
    </alternativeName>
</protein>
<evidence type="ECO:0000256" key="3">
    <source>
        <dbReference type="ARBA" id="ARBA00015084"/>
    </source>
</evidence>
<evidence type="ECO:0000259" key="7">
    <source>
        <dbReference type="Pfam" id="PF12706"/>
    </source>
</evidence>
<comment type="similarity">
    <text evidence="2 6">Belongs to the PqqB family.</text>
</comment>
<dbReference type="InterPro" id="IPR001279">
    <property type="entry name" value="Metallo-B-lactamas"/>
</dbReference>
<comment type="caution">
    <text evidence="8">The sequence shown here is derived from an EMBL/GenBank/DDBJ whole genome shotgun (WGS) entry which is preliminary data.</text>
</comment>
<keyword evidence="9" id="KW-1185">Reference proteome</keyword>
<proteinExistence type="inferred from homology"/>
<dbReference type="InterPro" id="IPR011842">
    <property type="entry name" value="PQQ_synth_PqqB"/>
</dbReference>
<dbReference type="Pfam" id="PF12706">
    <property type="entry name" value="Lactamase_B_2"/>
    <property type="match status" value="1"/>
</dbReference>
<dbReference type="Proteomes" id="UP001174050">
    <property type="component" value="Unassembled WGS sequence"/>
</dbReference>
<evidence type="ECO:0000256" key="2">
    <source>
        <dbReference type="ARBA" id="ARBA00008481"/>
    </source>
</evidence>
<organism evidence="8 9">
    <name type="scientific">Streptomyces ficellus</name>
    <dbReference type="NCBI Taxonomy" id="1977088"/>
    <lineage>
        <taxon>Bacteria</taxon>
        <taxon>Bacillati</taxon>
        <taxon>Actinomycetota</taxon>
        <taxon>Actinomycetes</taxon>
        <taxon>Kitasatosporales</taxon>
        <taxon>Streptomycetaceae</taxon>
        <taxon>Streptomyces</taxon>
    </lineage>
</organism>
<evidence type="ECO:0000256" key="6">
    <source>
        <dbReference type="HAMAP-Rule" id="MF_00653"/>
    </source>
</evidence>
<keyword evidence="5 6" id="KW-0884">PQQ biosynthesis</keyword>
<dbReference type="SUPFAM" id="SSF56281">
    <property type="entry name" value="Metallo-hydrolase/oxidoreductase"/>
    <property type="match status" value="1"/>
</dbReference>
<dbReference type="Gene3D" id="3.60.15.10">
    <property type="entry name" value="Ribonuclease Z/Hydroxyacylglutathione hydrolase-like"/>
    <property type="match status" value="1"/>
</dbReference>
<keyword evidence="4 6" id="KW-0813">Transport</keyword>
<evidence type="ECO:0000256" key="4">
    <source>
        <dbReference type="ARBA" id="ARBA00022448"/>
    </source>
</evidence>
<dbReference type="HAMAP" id="MF_00653">
    <property type="entry name" value="PQQ_syn_PqqB"/>
    <property type="match status" value="1"/>
</dbReference>
<comment type="function">
    <text evidence="6">May be involved in the transport of PQQ or its precursor to the periplasm.</text>
</comment>
<dbReference type="InterPro" id="IPR036866">
    <property type="entry name" value="RibonucZ/Hydroxyglut_hydro"/>
</dbReference>
<reference evidence="8" key="1">
    <citation type="submission" date="2023-06" db="EMBL/GenBank/DDBJ databases">
        <title>WGS-Sequencing of Streptomyces ficellus isolate 21 collected from sand in Gara Djebilet Iron Mine in Algeria.</title>
        <authorList>
            <person name="Zegers G.P."/>
            <person name="Gomez A."/>
            <person name="Gueddou A."/>
            <person name="Zahara A.F."/>
            <person name="Worth M."/>
            <person name="Sevigny J.L."/>
            <person name="Tisa L."/>
        </authorList>
    </citation>
    <scope>NUCLEOTIDE SEQUENCE</scope>
    <source>
        <strain evidence="8">AS11</strain>
    </source>
</reference>
<name>A0ABT7Z327_9ACTN</name>
<gene>
    <name evidence="6 8" type="primary">pqqB</name>
    <name evidence="8" type="ORF">QWM81_07425</name>
</gene>
<evidence type="ECO:0000256" key="1">
    <source>
        <dbReference type="ARBA" id="ARBA00004886"/>
    </source>
</evidence>
<dbReference type="NCBIfam" id="TIGR02108">
    <property type="entry name" value="PQQ_syn_pqqB"/>
    <property type="match status" value="1"/>
</dbReference>
<sequence length="298" mass="31690">MLLQVLGTAAGGGLPQWNCACPGCAGARAHPERRRRHASLALRADEGSWYLVNATPDLGEQIEGCRELWPGPGPRDTPLAGVVLTDAELDHTLGIARLREADGFEILATPPVRTALLGLIRLGDTLGPYTRVTWRELGGKPQPLTAGGTVEIQAVPVSAKRPRYAAGTGEDDPAWVVALRLRETATGRTLVYAPALAAWTEEFQYAVEDADRVIVDGTFWDDDEPVRTGISAKTATGMGHLPITGPHGTAGRLAALRARCLYTHLNNTNPLTDPDAPQHAVLAGQGLGVAADRMVIEL</sequence>
<evidence type="ECO:0000313" key="8">
    <source>
        <dbReference type="EMBL" id="MDN3293875.1"/>
    </source>
</evidence>
<accession>A0ABT7Z327</accession>
<evidence type="ECO:0000313" key="9">
    <source>
        <dbReference type="Proteomes" id="UP001174050"/>
    </source>
</evidence>
<feature type="domain" description="Metallo-beta-lactamase" evidence="7">
    <location>
        <begin position="49"/>
        <end position="259"/>
    </location>
</feature>
<comment type="pathway">
    <text evidence="1 6">Cofactor biosynthesis; pyrroloquinoline quinone biosynthesis.</text>
</comment>
<evidence type="ECO:0000256" key="5">
    <source>
        <dbReference type="ARBA" id="ARBA00022905"/>
    </source>
</evidence>